<dbReference type="Pfam" id="PF13439">
    <property type="entry name" value="Glyco_transf_4"/>
    <property type="match status" value="1"/>
</dbReference>
<feature type="domain" description="Glycosyl transferase family 1" evidence="3">
    <location>
        <begin position="172"/>
        <end position="299"/>
    </location>
</feature>
<organism evidence="5 6">
    <name type="scientific">Demequina mangrovi</name>
    <dbReference type="NCBI Taxonomy" id="1043493"/>
    <lineage>
        <taxon>Bacteria</taxon>
        <taxon>Bacillati</taxon>
        <taxon>Actinomycetota</taxon>
        <taxon>Actinomycetes</taxon>
        <taxon>Micrococcales</taxon>
        <taxon>Demequinaceae</taxon>
        <taxon>Demequina</taxon>
    </lineage>
</organism>
<dbReference type="AlphaFoldDB" id="A0A1H6YIL9"/>
<dbReference type="InterPro" id="IPR028098">
    <property type="entry name" value="Glyco_trans_4-like_N"/>
</dbReference>
<dbReference type="STRING" id="1043493.SAMN05421637_1728"/>
<evidence type="ECO:0000256" key="2">
    <source>
        <dbReference type="ARBA" id="ARBA00022679"/>
    </source>
</evidence>
<dbReference type="PANTHER" id="PTHR12526">
    <property type="entry name" value="GLYCOSYLTRANSFERASE"/>
    <property type="match status" value="1"/>
</dbReference>
<dbReference type="Gene3D" id="3.40.50.2000">
    <property type="entry name" value="Glycogen Phosphorylase B"/>
    <property type="match status" value="2"/>
</dbReference>
<evidence type="ECO:0000313" key="5">
    <source>
        <dbReference type="EMBL" id="SEJ40266.1"/>
    </source>
</evidence>
<dbReference type="RefSeq" id="WP_042213585.1">
    <property type="nucleotide sequence ID" value="NZ_BBLU01000004.1"/>
</dbReference>
<keyword evidence="6" id="KW-1185">Reference proteome</keyword>
<keyword evidence="1" id="KW-0328">Glycosyltransferase</keyword>
<dbReference type="Pfam" id="PF00534">
    <property type="entry name" value="Glycos_transf_1"/>
    <property type="match status" value="1"/>
</dbReference>
<protein>
    <submittedName>
        <fullName evidence="5">Glycosyltransferase involved in cell wall bisynthesis</fullName>
    </submittedName>
</protein>
<dbReference type="GO" id="GO:0016757">
    <property type="term" value="F:glycosyltransferase activity"/>
    <property type="evidence" value="ECO:0007669"/>
    <property type="project" value="UniProtKB-KW"/>
</dbReference>
<evidence type="ECO:0000259" key="3">
    <source>
        <dbReference type="Pfam" id="PF00534"/>
    </source>
</evidence>
<proteinExistence type="predicted"/>
<sequence length="354" mass="38994">MTSRFKVLMVSPEWPSASGEHLGGVGRYAFRLAESLSAFVDLDVATLDNPMPLDGVRFIELGAPRTRLQRYYGLPWRARRALQCRQYDIVHSHGDDWALRLRGTPLVRTFHGSSWREAVSSRGARRMNHVVLAALEHFSARRARVRIAVGLDSQEEFHCDMVMPPIQRVSRAGLSKHERPSFVFIGSFHGRKRGAVVLEAVEHARQFEPNLSLDVVGPPGDASNWPSWVRHHSGIADAQVYELIERSWALLAPSSYEGFGIPVFEAAALGTVAVASPNPGSKFIAGRFGASLVIRLRDDSGFVEEVLSIAQAVAAPSSVDPEGDRRAVEGMLADASARTLIEKVYARLLGGRRP</sequence>
<accession>A0A1H6YIL9</accession>
<dbReference type="EMBL" id="FNZI01000003">
    <property type="protein sequence ID" value="SEJ40266.1"/>
    <property type="molecule type" value="Genomic_DNA"/>
</dbReference>
<dbReference type="CDD" id="cd03801">
    <property type="entry name" value="GT4_PimA-like"/>
    <property type="match status" value="1"/>
</dbReference>
<name>A0A1H6YIL9_9MICO</name>
<reference evidence="6" key="1">
    <citation type="submission" date="2016-10" db="EMBL/GenBank/DDBJ databases">
        <authorList>
            <person name="Varghese N."/>
        </authorList>
    </citation>
    <scope>NUCLEOTIDE SEQUENCE [LARGE SCALE GENOMIC DNA]</scope>
    <source>
        <strain evidence="6">DSM 24868</strain>
    </source>
</reference>
<evidence type="ECO:0000256" key="1">
    <source>
        <dbReference type="ARBA" id="ARBA00022676"/>
    </source>
</evidence>
<dbReference type="InterPro" id="IPR001296">
    <property type="entry name" value="Glyco_trans_1"/>
</dbReference>
<evidence type="ECO:0000259" key="4">
    <source>
        <dbReference type="Pfam" id="PF13439"/>
    </source>
</evidence>
<evidence type="ECO:0000313" key="6">
    <source>
        <dbReference type="Proteomes" id="UP000183315"/>
    </source>
</evidence>
<dbReference type="Proteomes" id="UP000183315">
    <property type="component" value="Unassembled WGS sequence"/>
</dbReference>
<gene>
    <name evidence="5" type="ORF">SAMN05421637_1728</name>
</gene>
<dbReference type="SUPFAM" id="SSF53756">
    <property type="entry name" value="UDP-Glycosyltransferase/glycogen phosphorylase"/>
    <property type="match status" value="1"/>
</dbReference>
<keyword evidence="2 5" id="KW-0808">Transferase</keyword>
<feature type="domain" description="Glycosyltransferase subfamily 4-like N-terminal" evidence="4">
    <location>
        <begin position="23"/>
        <end position="165"/>
    </location>
</feature>